<dbReference type="GO" id="GO:0004605">
    <property type="term" value="F:phosphatidate cytidylyltransferase activity"/>
    <property type="evidence" value="ECO:0007669"/>
    <property type="project" value="UniProtKB-EC"/>
</dbReference>
<keyword evidence="16" id="KW-0594">Phospholipid biosynthesis</keyword>
<evidence type="ECO:0000256" key="10">
    <source>
        <dbReference type="ARBA" id="ARBA00022695"/>
    </source>
</evidence>
<protein>
    <recommendedName>
        <fullName evidence="7">Phosphatidate cytidylyltransferase, mitochondrial</fullName>
        <ecNumber evidence="6">2.7.7.41</ecNumber>
    </recommendedName>
    <alternativeName>
        <fullName evidence="18">CDP-diacylglycerol synthase</fullName>
    </alternativeName>
</protein>
<gene>
    <name evidence="19" type="ORF">BABINDRAFT_161232</name>
</gene>
<organism evidence="19 20">
    <name type="scientific">Babjeviella inositovora NRRL Y-12698</name>
    <dbReference type="NCBI Taxonomy" id="984486"/>
    <lineage>
        <taxon>Eukaryota</taxon>
        <taxon>Fungi</taxon>
        <taxon>Dikarya</taxon>
        <taxon>Ascomycota</taxon>
        <taxon>Saccharomycotina</taxon>
        <taxon>Pichiomycetes</taxon>
        <taxon>Serinales incertae sedis</taxon>
        <taxon>Babjeviella</taxon>
    </lineage>
</organism>
<dbReference type="GO" id="GO:0032049">
    <property type="term" value="P:cardiolipin biosynthetic process"/>
    <property type="evidence" value="ECO:0007669"/>
    <property type="project" value="EnsemblFungi"/>
</dbReference>
<evidence type="ECO:0000256" key="13">
    <source>
        <dbReference type="ARBA" id="ARBA00023098"/>
    </source>
</evidence>
<keyword evidence="13" id="KW-0443">Lipid metabolism</keyword>
<dbReference type="PANTHER" id="PTHR13619:SF0">
    <property type="entry name" value="PHOSPHATIDATE CYTIDYLYLTRANSFERASE, MITOCHONDRIAL"/>
    <property type="match status" value="1"/>
</dbReference>
<dbReference type="GO" id="GO:0016024">
    <property type="term" value="P:CDP-diacylglycerol biosynthetic process"/>
    <property type="evidence" value="ECO:0007669"/>
    <property type="project" value="UniProtKB-UniPathway"/>
</dbReference>
<comment type="pathway">
    <text evidence="3">Phospholipid metabolism; CDP-diacylglycerol biosynthesis; CDP-diacylglycerol from sn-glycerol 3-phosphate: step 3/3.</text>
</comment>
<evidence type="ECO:0000256" key="6">
    <source>
        <dbReference type="ARBA" id="ARBA00012487"/>
    </source>
</evidence>
<keyword evidence="10" id="KW-0548">Nucleotidyltransferase</keyword>
<dbReference type="GO" id="GO:0005743">
    <property type="term" value="C:mitochondrial inner membrane"/>
    <property type="evidence" value="ECO:0007669"/>
    <property type="project" value="UniProtKB-SubCell"/>
</dbReference>
<dbReference type="AlphaFoldDB" id="A0A1E3QTL3"/>
<keyword evidence="17" id="KW-1208">Phospholipid metabolism</keyword>
<sequence length="430" mass="47956">MRLQPPSSVRHFSRSSICRLQPNEVPVDPYRAHIHTPPSSPFHYKRFRTLNDLPSVDFASNQHIPAGNEQALSATLSQFNAPIRYALGYGSGVFEQAGYSASDKKPQIDMIFAVTYPSHFHLLNLNQFAEHYSGLRVCGSDMVAWIQETAAGMYFNPFVEMNSQVIKYGVVSVERVCLDLENWDSLYIAGRLHKPVKVLRDDPRIRFVNQFNLRSVINLSMMLNSKKKAFTEGDLYRTITGISYKGDPRVRLGGENPNKIGNIVSGQYENFRLLYSPLLLDASSNQSLQIVNEVDTAVSGAKEYHFEQNEDPKARALLLQTLPLSFRRRLYALYASKYGAELAADEIAQRVLLLTSTSSTTTYTADSCSGFALAIAQDKNLVKALNKAIISTVSGPALGQMVKGIVSAGIVRSAKYAWDKKVKNWQAKKA</sequence>
<keyword evidence="14" id="KW-0496">Mitochondrion</keyword>
<dbReference type="RefSeq" id="XP_018985595.1">
    <property type="nucleotide sequence ID" value="XM_019128707.1"/>
</dbReference>
<dbReference type="UniPathway" id="UPA00557">
    <property type="reaction ID" value="UER00614"/>
</dbReference>
<dbReference type="STRING" id="984486.A0A1E3QTL3"/>
<keyword evidence="12" id="KW-0460">Magnesium</keyword>
<evidence type="ECO:0000256" key="9">
    <source>
        <dbReference type="ARBA" id="ARBA00022679"/>
    </source>
</evidence>
<evidence type="ECO:0000256" key="2">
    <source>
        <dbReference type="ARBA" id="ARBA00004443"/>
    </source>
</evidence>
<dbReference type="GO" id="GO:0005759">
    <property type="term" value="C:mitochondrial matrix"/>
    <property type="evidence" value="ECO:0007669"/>
    <property type="project" value="EnsemblFungi"/>
</dbReference>
<accession>A0A1E3QTL3</accession>
<keyword evidence="8" id="KW-0444">Lipid biosynthesis</keyword>
<evidence type="ECO:0000256" key="17">
    <source>
        <dbReference type="ARBA" id="ARBA00023264"/>
    </source>
</evidence>
<evidence type="ECO:0000256" key="14">
    <source>
        <dbReference type="ARBA" id="ARBA00023128"/>
    </source>
</evidence>
<evidence type="ECO:0000256" key="7">
    <source>
        <dbReference type="ARBA" id="ARBA00018337"/>
    </source>
</evidence>
<dbReference type="GeneID" id="30146560"/>
<evidence type="ECO:0000256" key="5">
    <source>
        <dbReference type="ARBA" id="ARBA00005458"/>
    </source>
</evidence>
<evidence type="ECO:0000256" key="8">
    <source>
        <dbReference type="ARBA" id="ARBA00022516"/>
    </source>
</evidence>
<dbReference type="Pfam" id="PF09139">
    <property type="entry name" value="Tam41_Mmp37"/>
    <property type="match status" value="1"/>
</dbReference>
<evidence type="ECO:0000256" key="16">
    <source>
        <dbReference type="ARBA" id="ARBA00023209"/>
    </source>
</evidence>
<dbReference type="OrthoDB" id="341477at2759"/>
<evidence type="ECO:0000256" key="3">
    <source>
        <dbReference type="ARBA" id="ARBA00005119"/>
    </source>
</evidence>
<comment type="subcellular location">
    <subcellularLocation>
        <location evidence="2">Mitochondrion inner membrane</location>
        <topology evidence="2">Peripheral membrane protein</topology>
        <orientation evidence="2">Matrix side</orientation>
    </subcellularLocation>
</comment>
<evidence type="ECO:0000256" key="4">
    <source>
        <dbReference type="ARBA" id="ARBA00005189"/>
    </source>
</evidence>
<reference evidence="20" key="1">
    <citation type="submission" date="2016-05" db="EMBL/GenBank/DDBJ databases">
        <title>Comparative genomics of biotechnologically important yeasts.</title>
        <authorList>
            <consortium name="DOE Joint Genome Institute"/>
            <person name="Riley R."/>
            <person name="Haridas S."/>
            <person name="Wolfe K.H."/>
            <person name="Lopes M.R."/>
            <person name="Hittinger C.T."/>
            <person name="Goker M."/>
            <person name="Salamov A."/>
            <person name="Wisecaver J."/>
            <person name="Long T.M."/>
            <person name="Aerts A.L."/>
            <person name="Barry K."/>
            <person name="Choi C."/>
            <person name="Clum A."/>
            <person name="Coughlan A.Y."/>
            <person name="Deshpande S."/>
            <person name="Douglass A.P."/>
            <person name="Hanson S.J."/>
            <person name="Klenk H.-P."/>
            <person name="Labutti K."/>
            <person name="Lapidus A."/>
            <person name="Lindquist E."/>
            <person name="Lipzen A."/>
            <person name="Meier-Kolthoff J.P."/>
            <person name="Ohm R.A."/>
            <person name="Otillar R.P."/>
            <person name="Pangilinan J."/>
            <person name="Peng Y."/>
            <person name="Rokas A."/>
            <person name="Rosa C.A."/>
            <person name="Scheuner C."/>
            <person name="Sibirny A.A."/>
            <person name="Slot J.C."/>
            <person name="Stielow J.B."/>
            <person name="Sun H."/>
            <person name="Kurtzman C.P."/>
            <person name="Blackwell M."/>
            <person name="Grigoriev I.V."/>
            <person name="Jeffries T.W."/>
        </authorList>
    </citation>
    <scope>NUCLEOTIDE SEQUENCE [LARGE SCALE GENOMIC DNA]</scope>
    <source>
        <strain evidence="20">NRRL Y-12698</strain>
    </source>
</reference>
<dbReference type="PIRSF" id="PIRSF028840">
    <property type="entry name" value="Mmp37"/>
    <property type="match status" value="1"/>
</dbReference>
<evidence type="ECO:0000256" key="1">
    <source>
        <dbReference type="ARBA" id="ARBA00001946"/>
    </source>
</evidence>
<evidence type="ECO:0000256" key="11">
    <source>
        <dbReference type="ARBA" id="ARBA00022792"/>
    </source>
</evidence>
<dbReference type="EMBL" id="KV454430">
    <property type="protein sequence ID" value="ODQ80267.1"/>
    <property type="molecule type" value="Genomic_DNA"/>
</dbReference>
<keyword evidence="9" id="KW-0808">Transferase</keyword>
<dbReference type="InterPro" id="IPR015222">
    <property type="entry name" value="Tam41"/>
</dbReference>
<dbReference type="Proteomes" id="UP000094336">
    <property type="component" value="Unassembled WGS sequence"/>
</dbReference>
<evidence type="ECO:0000256" key="18">
    <source>
        <dbReference type="ARBA" id="ARBA00029893"/>
    </source>
</evidence>
<evidence type="ECO:0000313" key="20">
    <source>
        <dbReference type="Proteomes" id="UP000094336"/>
    </source>
</evidence>
<evidence type="ECO:0000256" key="15">
    <source>
        <dbReference type="ARBA" id="ARBA00023136"/>
    </source>
</evidence>
<evidence type="ECO:0000313" key="19">
    <source>
        <dbReference type="EMBL" id="ODQ80267.1"/>
    </source>
</evidence>
<dbReference type="EC" id="2.7.7.41" evidence="6"/>
<proteinExistence type="inferred from homology"/>
<comment type="cofactor">
    <cofactor evidence="1">
        <name>Mg(2+)</name>
        <dbReference type="ChEBI" id="CHEBI:18420"/>
    </cofactor>
</comment>
<keyword evidence="11" id="KW-0999">Mitochondrion inner membrane</keyword>
<comment type="similarity">
    <text evidence="5">Belongs to the TAM41 family.</text>
</comment>
<dbReference type="PANTHER" id="PTHR13619">
    <property type="entry name" value="PHOSPHATIDATE CYTIDYLYLTRANSFERASE, MITOCHONDRIAL"/>
    <property type="match status" value="1"/>
</dbReference>
<comment type="pathway">
    <text evidence="4">Lipid metabolism.</text>
</comment>
<keyword evidence="15" id="KW-0472">Membrane</keyword>
<keyword evidence="20" id="KW-1185">Reference proteome</keyword>
<name>A0A1E3QTL3_9ASCO</name>
<evidence type="ECO:0000256" key="12">
    <source>
        <dbReference type="ARBA" id="ARBA00022842"/>
    </source>
</evidence>